<dbReference type="Proteomes" id="UP000829116">
    <property type="component" value="Chromosome"/>
</dbReference>
<dbReference type="AlphaFoldDB" id="A0A9Q8Q122"/>
<sequence>MSTEELISTLAKAGLVDENDPYDNHYAFSFSSANDKAESESNLWVECVTCSHHSASFAF</sequence>
<accession>A0A9Q8Q122</accession>
<gene>
    <name evidence="1" type="ORF">MNY72_11955</name>
</gene>
<dbReference type="RefSeq" id="WP_241541901.1">
    <property type="nucleotide sequence ID" value="NZ_CAWQWN010000001.1"/>
</dbReference>
<name>A0A9Q8Q122_9GAMM</name>
<protein>
    <submittedName>
        <fullName evidence="1">Uncharacterized protein</fullName>
    </submittedName>
</protein>
<organism evidence="1 2">
    <name type="scientific">Moellerella wisconsensis</name>
    <dbReference type="NCBI Taxonomy" id="158849"/>
    <lineage>
        <taxon>Bacteria</taxon>
        <taxon>Pseudomonadati</taxon>
        <taxon>Pseudomonadota</taxon>
        <taxon>Gammaproteobacteria</taxon>
        <taxon>Enterobacterales</taxon>
        <taxon>Morganellaceae</taxon>
        <taxon>Moellerella</taxon>
    </lineage>
</organism>
<proteinExistence type="predicted"/>
<reference evidence="1" key="1">
    <citation type="submission" date="2022-03" db="EMBL/GenBank/DDBJ databases">
        <title>ESBL-producing Moellerella wisconsensis and Escherichia marmotae isolated from wild game meat.</title>
        <authorList>
            <person name="Biggel M."/>
        </authorList>
    </citation>
    <scope>NUCLEOTIDE SEQUENCE</scope>
    <source>
        <strain evidence="1">W51</strain>
    </source>
</reference>
<dbReference type="EMBL" id="CP093245">
    <property type="protein sequence ID" value="UNH30052.1"/>
    <property type="molecule type" value="Genomic_DNA"/>
</dbReference>
<evidence type="ECO:0000313" key="1">
    <source>
        <dbReference type="EMBL" id="UNH30052.1"/>
    </source>
</evidence>
<evidence type="ECO:0000313" key="2">
    <source>
        <dbReference type="Proteomes" id="UP000829116"/>
    </source>
</evidence>